<dbReference type="AlphaFoldDB" id="A0A0E9RZY7"/>
<name>A0A0E9RZY7_ANGAN</name>
<evidence type="ECO:0000256" key="1">
    <source>
        <dbReference type="SAM" id="MobiDB-lite"/>
    </source>
</evidence>
<organism evidence="2">
    <name type="scientific">Anguilla anguilla</name>
    <name type="common">European freshwater eel</name>
    <name type="synonym">Muraena anguilla</name>
    <dbReference type="NCBI Taxonomy" id="7936"/>
    <lineage>
        <taxon>Eukaryota</taxon>
        <taxon>Metazoa</taxon>
        <taxon>Chordata</taxon>
        <taxon>Craniata</taxon>
        <taxon>Vertebrata</taxon>
        <taxon>Euteleostomi</taxon>
        <taxon>Actinopterygii</taxon>
        <taxon>Neopterygii</taxon>
        <taxon>Teleostei</taxon>
        <taxon>Anguilliformes</taxon>
        <taxon>Anguillidae</taxon>
        <taxon>Anguilla</taxon>
    </lineage>
</organism>
<accession>A0A0E9RZY7</accession>
<feature type="compositionally biased region" description="Polar residues" evidence="1">
    <location>
        <begin position="7"/>
        <end position="32"/>
    </location>
</feature>
<feature type="region of interest" description="Disordered" evidence="1">
    <location>
        <begin position="1"/>
        <end position="32"/>
    </location>
</feature>
<sequence>MIADGSSPGNRSNLLSHKTGPVVSQNVVDPPW</sequence>
<proteinExistence type="predicted"/>
<reference evidence="2" key="1">
    <citation type="submission" date="2014-11" db="EMBL/GenBank/DDBJ databases">
        <authorList>
            <person name="Amaro Gonzalez C."/>
        </authorList>
    </citation>
    <scope>NUCLEOTIDE SEQUENCE</scope>
</reference>
<evidence type="ECO:0000313" key="2">
    <source>
        <dbReference type="EMBL" id="JAH34661.1"/>
    </source>
</evidence>
<protein>
    <submittedName>
        <fullName evidence="2">Uncharacterized protein</fullName>
    </submittedName>
</protein>
<reference evidence="2" key="2">
    <citation type="journal article" date="2015" name="Fish Shellfish Immunol.">
        <title>Early steps in the European eel (Anguilla anguilla)-Vibrio vulnificus interaction in the gills: Role of the RtxA13 toxin.</title>
        <authorList>
            <person name="Callol A."/>
            <person name="Pajuelo D."/>
            <person name="Ebbesson L."/>
            <person name="Teles M."/>
            <person name="MacKenzie S."/>
            <person name="Amaro C."/>
        </authorList>
    </citation>
    <scope>NUCLEOTIDE SEQUENCE</scope>
</reference>
<dbReference type="EMBL" id="GBXM01073916">
    <property type="protein sequence ID" value="JAH34661.1"/>
    <property type="molecule type" value="Transcribed_RNA"/>
</dbReference>